<dbReference type="RefSeq" id="WP_090347364.1">
    <property type="nucleotide sequence ID" value="NZ_LT629751.1"/>
</dbReference>
<dbReference type="OrthoDB" id="9790745at2"/>
<dbReference type="PANTHER" id="PTHR36849:SF1">
    <property type="entry name" value="CYTOPLASMIC PROTEIN"/>
    <property type="match status" value="1"/>
</dbReference>
<dbReference type="Pfam" id="PF22752">
    <property type="entry name" value="DUF488-N3i"/>
    <property type="match status" value="1"/>
</dbReference>
<dbReference type="PANTHER" id="PTHR36849">
    <property type="entry name" value="CYTOPLASMIC PROTEIN-RELATED"/>
    <property type="match status" value="1"/>
</dbReference>
<name>A0A1H1M478_9PSED</name>
<dbReference type="InterPro" id="IPR052552">
    <property type="entry name" value="YeaO-like"/>
</dbReference>
<evidence type="ECO:0000313" key="2">
    <source>
        <dbReference type="Proteomes" id="UP000243359"/>
    </source>
</evidence>
<dbReference type="AlphaFoldDB" id="A0A1H1M478"/>
<protein>
    <submittedName>
        <fullName evidence="1">Uncharacterized conserved protein YeaO, DUF488 family</fullName>
    </submittedName>
</protein>
<evidence type="ECO:0000313" key="1">
    <source>
        <dbReference type="EMBL" id="SDR81312.1"/>
    </source>
</evidence>
<keyword evidence="2" id="KW-1185">Reference proteome</keyword>
<accession>A0A1H1M478</accession>
<dbReference type="STRING" id="1392877.SAMN05216221_0394"/>
<sequence>MIVCKRVYQPAAPADGYRVLVDRLWPRGCRKDELPLDAWLRELGPSDGVRRAFAHEPARFAEFREAYRGELAAAALLWRPLLEPARQGTLTLLYAAHDEQFNNARVLAEFLAEQLADAAPCAAEPEASR</sequence>
<organism evidence="1 2">
    <name type="scientific">Pseudomonas oryzae</name>
    <dbReference type="NCBI Taxonomy" id="1392877"/>
    <lineage>
        <taxon>Bacteria</taxon>
        <taxon>Pseudomonadati</taxon>
        <taxon>Pseudomonadota</taxon>
        <taxon>Gammaproteobacteria</taxon>
        <taxon>Pseudomonadales</taxon>
        <taxon>Pseudomonadaceae</taxon>
        <taxon>Pseudomonas</taxon>
    </lineage>
</organism>
<dbReference type="EMBL" id="LT629751">
    <property type="protein sequence ID" value="SDR81312.1"/>
    <property type="molecule type" value="Genomic_DNA"/>
</dbReference>
<reference evidence="2" key="1">
    <citation type="submission" date="2016-10" db="EMBL/GenBank/DDBJ databases">
        <authorList>
            <person name="Varghese N."/>
            <person name="Submissions S."/>
        </authorList>
    </citation>
    <scope>NUCLEOTIDE SEQUENCE [LARGE SCALE GENOMIC DNA]</scope>
    <source>
        <strain evidence="2">KCTC 32247</strain>
    </source>
</reference>
<dbReference type="Proteomes" id="UP000243359">
    <property type="component" value="Chromosome I"/>
</dbReference>
<gene>
    <name evidence="1" type="ORF">SAMN05216221_0394</name>
</gene>
<proteinExistence type="predicted"/>